<evidence type="ECO:0000313" key="2">
    <source>
        <dbReference type="EMBL" id="KDQ19775.1"/>
    </source>
</evidence>
<gene>
    <name evidence="2" type="ORF">BOTBODRAFT_51181</name>
</gene>
<organism evidence="2 3">
    <name type="scientific">Botryobasidium botryosum (strain FD-172 SS1)</name>
    <dbReference type="NCBI Taxonomy" id="930990"/>
    <lineage>
        <taxon>Eukaryota</taxon>
        <taxon>Fungi</taxon>
        <taxon>Dikarya</taxon>
        <taxon>Basidiomycota</taxon>
        <taxon>Agaricomycotina</taxon>
        <taxon>Agaricomycetes</taxon>
        <taxon>Cantharellales</taxon>
        <taxon>Botryobasidiaceae</taxon>
        <taxon>Botryobasidium</taxon>
    </lineage>
</organism>
<feature type="compositionally biased region" description="Polar residues" evidence="1">
    <location>
        <begin position="61"/>
        <end position="79"/>
    </location>
</feature>
<feature type="region of interest" description="Disordered" evidence="1">
    <location>
        <begin position="1"/>
        <end position="169"/>
    </location>
</feature>
<proteinExistence type="predicted"/>
<dbReference type="Proteomes" id="UP000027195">
    <property type="component" value="Unassembled WGS sequence"/>
</dbReference>
<dbReference type="AlphaFoldDB" id="A0A067MYK6"/>
<evidence type="ECO:0000313" key="3">
    <source>
        <dbReference type="Proteomes" id="UP000027195"/>
    </source>
</evidence>
<evidence type="ECO:0000256" key="1">
    <source>
        <dbReference type="SAM" id="MobiDB-lite"/>
    </source>
</evidence>
<name>A0A067MYK6_BOTB1</name>
<feature type="compositionally biased region" description="Pro residues" evidence="1">
    <location>
        <begin position="145"/>
        <end position="154"/>
    </location>
</feature>
<protein>
    <submittedName>
        <fullName evidence="2">Uncharacterized protein</fullName>
    </submittedName>
</protein>
<accession>A0A067MYK6</accession>
<dbReference type="HOGENOM" id="CLU_1408527_0_0_1"/>
<dbReference type="EMBL" id="KL198018">
    <property type="protein sequence ID" value="KDQ19775.1"/>
    <property type="molecule type" value="Genomic_DNA"/>
</dbReference>
<sequence>MDPTTSAGLFPLLPPIELKPSVRGDQSLKRRMGTPTDGQDFIIRRRKDSSDSDCSIWAPAATSSKSYPQSPSHYFSQHFSGDRELKPDYFQPQPSMLLTPISSPSLLSPAPSEQFLPSDDDSDAPSSSNPTRLVIRIRVPAKLRGPPPNTPVTPPRRSTRATLPPRPDTRLTIRLRIPPGMRRRAEKSSSCLP</sequence>
<keyword evidence="3" id="KW-1185">Reference proteome</keyword>
<feature type="compositionally biased region" description="Low complexity" evidence="1">
    <location>
        <begin position="94"/>
        <end position="112"/>
    </location>
</feature>
<reference evidence="3" key="1">
    <citation type="journal article" date="2014" name="Proc. Natl. Acad. Sci. U.S.A.">
        <title>Extensive sampling of basidiomycete genomes demonstrates inadequacy of the white-rot/brown-rot paradigm for wood decay fungi.</title>
        <authorList>
            <person name="Riley R."/>
            <person name="Salamov A.A."/>
            <person name="Brown D.W."/>
            <person name="Nagy L.G."/>
            <person name="Floudas D."/>
            <person name="Held B.W."/>
            <person name="Levasseur A."/>
            <person name="Lombard V."/>
            <person name="Morin E."/>
            <person name="Otillar R."/>
            <person name="Lindquist E.A."/>
            <person name="Sun H."/>
            <person name="LaButti K.M."/>
            <person name="Schmutz J."/>
            <person name="Jabbour D."/>
            <person name="Luo H."/>
            <person name="Baker S.E."/>
            <person name="Pisabarro A.G."/>
            <person name="Walton J.D."/>
            <person name="Blanchette R.A."/>
            <person name="Henrissat B."/>
            <person name="Martin F."/>
            <person name="Cullen D."/>
            <person name="Hibbett D.S."/>
            <person name="Grigoriev I.V."/>
        </authorList>
    </citation>
    <scope>NUCLEOTIDE SEQUENCE [LARGE SCALE GENOMIC DNA]</scope>
    <source>
        <strain evidence="3">FD-172 SS1</strain>
    </source>
</reference>
<dbReference type="InParanoid" id="A0A067MYK6"/>